<dbReference type="PANTHER" id="PTHR27006:SF587">
    <property type="entry name" value="RECEPTOR-LIKE SERINE_THREONINE-PROTEIN KINASE"/>
    <property type="match status" value="1"/>
</dbReference>
<dbReference type="Proteomes" id="UP001418222">
    <property type="component" value="Unassembled WGS sequence"/>
</dbReference>
<keyword evidence="2" id="KW-1185">Reference proteome</keyword>
<keyword evidence="1" id="KW-0808">Transferase</keyword>
<sequence>MGHAWSLWRGSRSLELVDEAMDSAFPETEVLRCMKVCVQEQSEDRPIMDSVVKMLGNPNLSLPQPKRVGFCPRDGTVPQDESSPFIEGSTLHALTVTLLEGR</sequence>
<gene>
    <name evidence="1" type="primary">SD16</name>
    <name evidence="1" type="ORF">KSP39_PZI001961</name>
</gene>
<dbReference type="EMBL" id="JBBWWQ010000002">
    <property type="protein sequence ID" value="KAK8954457.1"/>
    <property type="molecule type" value="Genomic_DNA"/>
</dbReference>
<keyword evidence="1" id="KW-0675">Receptor</keyword>
<accession>A0AAP0GEC5</accession>
<protein>
    <submittedName>
        <fullName evidence="1">Receptor-like serine/threonine-protein kinase SD1-6</fullName>
    </submittedName>
</protein>
<evidence type="ECO:0000313" key="2">
    <source>
        <dbReference type="Proteomes" id="UP001418222"/>
    </source>
</evidence>
<organism evidence="1 2">
    <name type="scientific">Platanthera zijinensis</name>
    <dbReference type="NCBI Taxonomy" id="2320716"/>
    <lineage>
        <taxon>Eukaryota</taxon>
        <taxon>Viridiplantae</taxon>
        <taxon>Streptophyta</taxon>
        <taxon>Embryophyta</taxon>
        <taxon>Tracheophyta</taxon>
        <taxon>Spermatophyta</taxon>
        <taxon>Magnoliopsida</taxon>
        <taxon>Liliopsida</taxon>
        <taxon>Asparagales</taxon>
        <taxon>Orchidaceae</taxon>
        <taxon>Orchidoideae</taxon>
        <taxon>Orchideae</taxon>
        <taxon>Orchidinae</taxon>
        <taxon>Platanthera</taxon>
    </lineage>
</organism>
<dbReference type="GO" id="GO:0016301">
    <property type="term" value="F:kinase activity"/>
    <property type="evidence" value="ECO:0007669"/>
    <property type="project" value="UniProtKB-KW"/>
</dbReference>
<name>A0AAP0GEC5_9ASPA</name>
<comment type="caution">
    <text evidence="1">The sequence shown here is derived from an EMBL/GenBank/DDBJ whole genome shotgun (WGS) entry which is preliminary data.</text>
</comment>
<evidence type="ECO:0000313" key="1">
    <source>
        <dbReference type="EMBL" id="KAK8954457.1"/>
    </source>
</evidence>
<reference evidence="1 2" key="1">
    <citation type="journal article" date="2022" name="Nat. Plants">
        <title>Genomes of leafy and leafless Platanthera orchids illuminate the evolution of mycoheterotrophy.</title>
        <authorList>
            <person name="Li M.H."/>
            <person name="Liu K.W."/>
            <person name="Li Z."/>
            <person name="Lu H.C."/>
            <person name="Ye Q.L."/>
            <person name="Zhang D."/>
            <person name="Wang J.Y."/>
            <person name="Li Y.F."/>
            <person name="Zhong Z.M."/>
            <person name="Liu X."/>
            <person name="Yu X."/>
            <person name="Liu D.K."/>
            <person name="Tu X.D."/>
            <person name="Liu B."/>
            <person name="Hao Y."/>
            <person name="Liao X.Y."/>
            <person name="Jiang Y.T."/>
            <person name="Sun W.H."/>
            <person name="Chen J."/>
            <person name="Chen Y.Q."/>
            <person name="Ai Y."/>
            <person name="Zhai J.W."/>
            <person name="Wu S.S."/>
            <person name="Zhou Z."/>
            <person name="Hsiao Y.Y."/>
            <person name="Wu W.L."/>
            <person name="Chen Y.Y."/>
            <person name="Lin Y.F."/>
            <person name="Hsu J.L."/>
            <person name="Li C.Y."/>
            <person name="Wang Z.W."/>
            <person name="Zhao X."/>
            <person name="Zhong W.Y."/>
            <person name="Ma X.K."/>
            <person name="Ma L."/>
            <person name="Huang J."/>
            <person name="Chen G.Z."/>
            <person name="Huang M.Z."/>
            <person name="Huang L."/>
            <person name="Peng D.H."/>
            <person name="Luo Y.B."/>
            <person name="Zou S.Q."/>
            <person name="Chen S.P."/>
            <person name="Lan S."/>
            <person name="Tsai W.C."/>
            <person name="Van de Peer Y."/>
            <person name="Liu Z.J."/>
        </authorList>
    </citation>
    <scope>NUCLEOTIDE SEQUENCE [LARGE SCALE GENOMIC DNA]</scope>
    <source>
        <strain evidence="1">Lor287</strain>
    </source>
</reference>
<proteinExistence type="predicted"/>
<dbReference type="PANTHER" id="PTHR27006">
    <property type="entry name" value="PROMASTIGOTE SURFACE ANTIGEN PROTEIN PSA"/>
    <property type="match status" value="1"/>
</dbReference>
<dbReference type="AlphaFoldDB" id="A0AAP0GEC5"/>
<keyword evidence="1" id="KW-0418">Kinase</keyword>